<evidence type="ECO:0000259" key="2">
    <source>
        <dbReference type="Pfam" id="PF00582"/>
    </source>
</evidence>
<evidence type="ECO:0000313" key="4">
    <source>
        <dbReference type="Proteomes" id="UP000266178"/>
    </source>
</evidence>
<feature type="domain" description="UspA" evidence="2">
    <location>
        <begin position="1"/>
        <end position="135"/>
    </location>
</feature>
<dbReference type="Pfam" id="PF00582">
    <property type="entry name" value="Usp"/>
    <property type="match status" value="1"/>
</dbReference>
<dbReference type="EMBL" id="QWLB01000030">
    <property type="protein sequence ID" value="RIH91878.1"/>
    <property type="molecule type" value="Genomic_DNA"/>
</dbReference>
<dbReference type="InterPro" id="IPR006016">
    <property type="entry name" value="UspA"/>
</dbReference>
<dbReference type="RefSeq" id="WP_170146458.1">
    <property type="nucleotide sequence ID" value="NZ_BJXM01000012.1"/>
</dbReference>
<dbReference type="Proteomes" id="UP000266178">
    <property type="component" value="Unassembled WGS sequence"/>
</dbReference>
<dbReference type="CDD" id="cd00293">
    <property type="entry name" value="USP-like"/>
    <property type="match status" value="1"/>
</dbReference>
<evidence type="ECO:0000256" key="1">
    <source>
        <dbReference type="ARBA" id="ARBA00008791"/>
    </source>
</evidence>
<organism evidence="3 4">
    <name type="scientific">Meiothermus granaticius NBRC 107808</name>
    <dbReference type="NCBI Taxonomy" id="1227551"/>
    <lineage>
        <taxon>Bacteria</taxon>
        <taxon>Thermotogati</taxon>
        <taxon>Deinococcota</taxon>
        <taxon>Deinococci</taxon>
        <taxon>Thermales</taxon>
        <taxon>Thermaceae</taxon>
        <taxon>Meiothermus</taxon>
    </lineage>
</organism>
<reference evidence="3 4" key="1">
    <citation type="submission" date="2018-08" db="EMBL/GenBank/DDBJ databases">
        <title>Meiothermus granaticius genome AF-68 sequencing project.</title>
        <authorList>
            <person name="Da Costa M.S."/>
            <person name="Albuquerque L."/>
            <person name="Raposo P."/>
            <person name="Froufe H.J.C."/>
            <person name="Barroso C.S."/>
            <person name="Egas C."/>
        </authorList>
    </citation>
    <scope>NUCLEOTIDE SEQUENCE [LARGE SCALE GENOMIC DNA]</scope>
    <source>
        <strain evidence="3 4">AF-68</strain>
    </source>
</reference>
<gene>
    <name evidence="3" type="primary">teaD_2</name>
    <name evidence="3" type="ORF">Mgrana_02239</name>
</gene>
<dbReference type="Gene3D" id="3.40.50.620">
    <property type="entry name" value="HUPs"/>
    <property type="match status" value="1"/>
</dbReference>
<comment type="caution">
    <text evidence="3">The sequence shown here is derived from an EMBL/GenBank/DDBJ whole genome shotgun (WGS) entry which is preliminary data.</text>
</comment>
<dbReference type="InterPro" id="IPR014729">
    <property type="entry name" value="Rossmann-like_a/b/a_fold"/>
</dbReference>
<dbReference type="InterPro" id="IPR006015">
    <property type="entry name" value="Universal_stress_UspA"/>
</dbReference>
<comment type="similarity">
    <text evidence="1">Belongs to the universal stress protein A family.</text>
</comment>
<evidence type="ECO:0000313" key="3">
    <source>
        <dbReference type="EMBL" id="RIH91878.1"/>
    </source>
</evidence>
<dbReference type="PANTHER" id="PTHR46268:SF6">
    <property type="entry name" value="UNIVERSAL STRESS PROTEIN UP12"/>
    <property type="match status" value="1"/>
</dbReference>
<keyword evidence="4" id="KW-1185">Reference proteome</keyword>
<dbReference type="PRINTS" id="PR01438">
    <property type="entry name" value="UNVRSLSTRESS"/>
</dbReference>
<accession>A0A399F6M9</accession>
<name>A0A399F6M9_9DEIN</name>
<dbReference type="SUPFAM" id="SSF52402">
    <property type="entry name" value="Adenine nucleotide alpha hydrolases-like"/>
    <property type="match status" value="1"/>
</dbReference>
<proteinExistence type="inferred from homology"/>
<dbReference type="PANTHER" id="PTHR46268">
    <property type="entry name" value="STRESS RESPONSE PROTEIN NHAX"/>
    <property type="match status" value="1"/>
</dbReference>
<sequence>MFKRILIPTDGSGFGREALKRGLELARAAGGEVTLLYALEDPASSSARPLRTAERLRARAQEVLEQFSAQARAQGVPAKTLLAETHPVTAILEAAKDHDLIVMATHNRKGIERVLMGSVTDKVFHNCSTPLLVIRKR</sequence>
<dbReference type="AlphaFoldDB" id="A0A399F6M9"/>
<protein>
    <submittedName>
        <fullName evidence="3">TRAP-T-associated universal stress protein TeaD</fullName>
    </submittedName>
</protein>